<feature type="domain" description="DUF7053" evidence="2">
    <location>
        <begin position="7"/>
        <end position="200"/>
    </location>
</feature>
<dbReference type="PANTHER" id="PTHR38117:SF1">
    <property type="entry name" value="DUF3074 DOMAIN-CONTAINING PROTEIN"/>
    <property type="match status" value="1"/>
</dbReference>
<protein>
    <recommendedName>
        <fullName evidence="2">DUF7053 domain-containing protein</fullName>
    </recommendedName>
</protein>
<dbReference type="Proteomes" id="UP000504637">
    <property type="component" value="Unplaced"/>
</dbReference>
<dbReference type="RefSeq" id="XP_033458552.1">
    <property type="nucleotide sequence ID" value="XM_033607764.1"/>
</dbReference>
<feature type="region of interest" description="Disordered" evidence="1">
    <location>
        <begin position="395"/>
        <end position="429"/>
    </location>
</feature>
<feature type="compositionally biased region" description="Pro residues" evidence="1">
    <location>
        <begin position="417"/>
        <end position="429"/>
    </location>
</feature>
<evidence type="ECO:0000259" key="2">
    <source>
        <dbReference type="Pfam" id="PF23155"/>
    </source>
</evidence>
<proteinExistence type="predicted"/>
<keyword evidence="3" id="KW-1185">Reference proteome</keyword>
<dbReference type="AlphaFoldDB" id="A0A6J3M0G8"/>
<reference evidence="4" key="2">
    <citation type="submission" date="2020-04" db="EMBL/GenBank/DDBJ databases">
        <authorList>
            <consortium name="NCBI Genome Project"/>
        </authorList>
    </citation>
    <scope>NUCLEOTIDE SEQUENCE</scope>
    <source>
        <strain evidence="4">CBS 342.82</strain>
    </source>
</reference>
<accession>A0A6J3M0G8</accession>
<dbReference type="Pfam" id="PF23155">
    <property type="entry name" value="DUF7053"/>
    <property type="match status" value="1"/>
</dbReference>
<dbReference type="InterPro" id="IPR055481">
    <property type="entry name" value="DUF7053"/>
</dbReference>
<organism evidence="4">
    <name type="scientific">Dissoconium aciculare CBS 342.82</name>
    <dbReference type="NCBI Taxonomy" id="1314786"/>
    <lineage>
        <taxon>Eukaryota</taxon>
        <taxon>Fungi</taxon>
        <taxon>Dikarya</taxon>
        <taxon>Ascomycota</taxon>
        <taxon>Pezizomycotina</taxon>
        <taxon>Dothideomycetes</taxon>
        <taxon>Dothideomycetidae</taxon>
        <taxon>Mycosphaerellales</taxon>
        <taxon>Dissoconiaceae</taxon>
        <taxon>Dissoconium</taxon>
    </lineage>
</organism>
<feature type="region of interest" description="Disordered" evidence="1">
    <location>
        <begin position="352"/>
        <end position="381"/>
    </location>
</feature>
<reference evidence="4" key="1">
    <citation type="submission" date="2020-01" db="EMBL/GenBank/DDBJ databases">
        <authorList>
            <consortium name="DOE Joint Genome Institute"/>
            <person name="Haridas S."/>
            <person name="Albert R."/>
            <person name="Binder M."/>
            <person name="Bloem J."/>
            <person name="Labutti K."/>
            <person name="Salamov A."/>
            <person name="Andreopoulos B."/>
            <person name="Baker S.E."/>
            <person name="Barry K."/>
            <person name="Bills G."/>
            <person name="Bluhm B.H."/>
            <person name="Cannon C."/>
            <person name="Castanera R."/>
            <person name="Culley D.E."/>
            <person name="Daum C."/>
            <person name="Ezra D."/>
            <person name="Gonzalez J.B."/>
            <person name="Henrissat B."/>
            <person name="Kuo A."/>
            <person name="Liang C."/>
            <person name="Lipzen A."/>
            <person name="Lutzoni F."/>
            <person name="Magnuson J."/>
            <person name="Mondo S."/>
            <person name="Nolan M."/>
            <person name="Ohm R."/>
            <person name="Pangilinan J."/>
            <person name="Park H.-J."/>
            <person name="Ramirez L."/>
            <person name="Alfaro M."/>
            <person name="Sun H."/>
            <person name="Tritt A."/>
            <person name="Yoshinaga Y."/>
            <person name="Zwiers L.-H."/>
            <person name="Turgeon B.G."/>
            <person name="Goodwin S.B."/>
            <person name="Spatafora J.W."/>
            <person name="Crous P.W."/>
            <person name="Grigoriev I.V."/>
        </authorList>
    </citation>
    <scope>NUCLEOTIDE SEQUENCE</scope>
    <source>
        <strain evidence="4">CBS 342.82</strain>
    </source>
</reference>
<evidence type="ECO:0000256" key="1">
    <source>
        <dbReference type="SAM" id="MobiDB-lite"/>
    </source>
</evidence>
<dbReference type="PANTHER" id="PTHR38117">
    <property type="entry name" value="NACHT AND WD40 DOMAIN PROTEIN"/>
    <property type="match status" value="1"/>
</dbReference>
<dbReference type="GeneID" id="54365563"/>
<evidence type="ECO:0000313" key="4">
    <source>
        <dbReference type="RefSeq" id="XP_033458552.1"/>
    </source>
</evidence>
<feature type="compositionally biased region" description="Polar residues" evidence="1">
    <location>
        <begin position="361"/>
        <end position="378"/>
    </location>
</feature>
<gene>
    <name evidence="4" type="ORF">K489DRAFT_410977</name>
</gene>
<sequence length="600" mass="64746">MSLLRKKEENFTLCTAIPNFVPRDLAIEVLHNHLEIITADPLISEYRITSAPKPSPSDPIATVSPHKNHEPVWYAHKDQETVWYEFTERVQYTPGKGKPSTGMIKYASSFTNTPVGLHTQTQAPTGVQIRVKYLVTETNPSSSTAFHNSFIGTENLFIVPGLHLRADIEIDGSLASAERVRTQCRAVIREVVDRMAHRAKSMALASRRRSMQLRVNTIDTIRPTGAGGRDSPCEISKRVSAQAPMLVEQQQQYPAGSRPTLQVSMPPMVSRRYSSLNATKSHIPLSATTPCSPPIEFPPRSKSSFDIRASWPRRSSTGMVISELPAGNLAPRSISTINTSSSESLNINSAVSSAHSPYSRGGSSNASSAVESPCTALSSPAEDPARRCIATAISSSPYSSDSDSGKARLATPSPNSAIPPSPVRAPPSPPISLTQAQANRMSLSKLITLTSPRLDADLSEREKFPVARPSIPKRPRTALDLAAFALAGQGSIKRRTGESVSRPRNVGRRMRAEAAAAAKAKAAAAAEEEKAQMKREKRYTFPAAPQKVASDVVGDEKEDLPPSLRIGRPSSVGMMAVGVNVDRLHWDTMRSGLAGLGITA</sequence>
<evidence type="ECO:0000313" key="3">
    <source>
        <dbReference type="Proteomes" id="UP000504637"/>
    </source>
</evidence>
<reference evidence="4" key="3">
    <citation type="submission" date="2025-08" db="UniProtKB">
        <authorList>
            <consortium name="RefSeq"/>
        </authorList>
    </citation>
    <scope>IDENTIFICATION</scope>
    <source>
        <strain evidence="4">CBS 342.82</strain>
    </source>
</reference>
<name>A0A6J3M0G8_9PEZI</name>
<feature type="region of interest" description="Disordered" evidence="1">
    <location>
        <begin position="283"/>
        <end position="310"/>
    </location>
</feature>